<sequence length="53" mass="5921">MCRDSLFKEITPATDSCVAGVNFLSGHCDTLIGHIYMECPDAAFYSRIRTFSE</sequence>
<comment type="caution">
    <text evidence="1">The sequence shown here is derived from an EMBL/GenBank/DDBJ whole genome shotgun (WGS) entry which is preliminary data.</text>
</comment>
<reference evidence="1 2" key="1">
    <citation type="submission" date="2014-02" db="EMBL/GenBank/DDBJ databases">
        <authorList>
            <person name="Sears C."/>
            <person name="Carroll K."/>
            <person name="Sack B.R."/>
            <person name="Qadri F."/>
            <person name="Myers L.L."/>
            <person name="Chung G.-T."/>
            <person name="Escheverria P."/>
            <person name="Fraser C.M."/>
            <person name="Sadzewicz L."/>
            <person name="Shefchek K.A."/>
            <person name="Tallon L."/>
            <person name="Das S.P."/>
            <person name="Daugherty S."/>
            <person name="Mongodin E.F."/>
        </authorList>
    </citation>
    <scope>NUCLEOTIDE SEQUENCE [LARGE SCALE GENOMIC DNA]</scope>
    <source>
        <strain evidence="1 2">3976T8</strain>
    </source>
</reference>
<organism evidence="1 2">
    <name type="scientific">Bacteroides fragilis str. 3976T8</name>
    <dbReference type="NCBI Taxonomy" id="1339314"/>
    <lineage>
        <taxon>Bacteria</taxon>
        <taxon>Pseudomonadati</taxon>
        <taxon>Bacteroidota</taxon>
        <taxon>Bacteroidia</taxon>
        <taxon>Bacteroidales</taxon>
        <taxon>Bacteroidaceae</taxon>
        <taxon>Bacteroides</taxon>
    </lineage>
</organism>
<evidence type="ECO:0000313" key="1">
    <source>
        <dbReference type="EMBL" id="EXZ75715.1"/>
    </source>
</evidence>
<dbReference type="Proteomes" id="UP000020938">
    <property type="component" value="Unassembled WGS sequence"/>
</dbReference>
<evidence type="ECO:0000313" key="2">
    <source>
        <dbReference type="Proteomes" id="UP000020938"/>
    </source>
</evidence>
<dbReference type="AlphaFoldDB" id="A0A016AWC8"/>
<dbReference type="PATRIC" id="fig|1339314.3.peg.148"/>
<accession>A0A016AWC8</accession>
<name>A0A016AWC8_BACFG</name>
<proteinExistence type="predicted"/>
<protein>
    <submittedName>
        <fullName evidence="1">Uncharacterized protein</fullName>
    </submittedName>
</protein>
<dbReference type="EMBL" id="JGDS01000015">
    <property type="protein sequence ID" value="EXZ75715.1"/>
    <property type="molecule type" value="Genomic_DNA"/>
</dbReference>
<gene>
    <name evidence="1" type="ORF">M123_4831</name>
</gene>